<dbReference type="InterPro" id="IPR011701">
    <property type="entry name" value="MFS"/>
</dbReference>
<evidence type="ECO:0000259" key="7">
    <source>
        <dbReference type="PROSITE" id="PS50850"/>
    </source>
</evidence>
<dbReference type="Gene3D" id="1.20.1720.10">
    <property type="entry name" value="Multidrug resistance protein D"/>
    <property type="match status" value="1"/>
</dbReference>
<evidence type="ECO:0000256" key="1">
    <source>
        <dbReference type="ARBA" id="ARBA00004141"/>
    </source>
</evidence>
<keyword evidence="4 6" id="KW-0472">Membrane</keyword>
<feature type="domain" description="Major facilitator superfamily (MFS) profile" evidence="7">
    <location>
        <begin position="45"/>
        <end position="159"/>
    </location>
</feature>
<evidence type="ECO:0000313" key="9">
    <source>
        <dbReference type="Proteomes" id="UP001465976"/>
    </source>
</evidence>
<proteinExistence type="predicted"/>
<evidence type="ECO:0000256" key="5">
    <source>
        <dbReference type="SAM" id="MobiDB-lite"/>
    </source>
</evidence>
<sequence length="159" mass="17569">MSDETTPLFGEQGQNANVNEYQREEQREVNEGLEAGKSTKSLLWILAPMSIGIFLSTMDQTIIVASYASIGSEIKQLQKTSWITTGYRLTMTTFQPLYGKLSDIFGRKTCLIFAYCVFGIVCLLCGLSKTMDQLIPSRALSGIGGGGMPTFVHFQSQFK</sequence>
<feature type="transmembrane region" description="Helical" evidence="6">
    <location>
        <begin position="42"/>
        <end position="70"/>
    </location>
</feature>
<keyword evidence="3 6" id="KW-1133">Transmembrane helix</keyword>
<organism evidence="8 9">
    <name type="scientific">Marasmius crinis-equi</name>
    <dbReference type="NCBI Taxonomy" id="585013"/>
    <lineage>
        <taxon>Eukaryota</taxon>
        <taxon>Fungi</taxon>
        <taxon>Dikarya</taxon>
        <taxon>Basidiomycota</taxon>
        <taxon>Agaricomycotina</taxon>
        <taxon>Agaricomycetes</taxon>
        <taxon>Agaricomycetidae</taxon>
        <taxon>Agaricales</taxon>
        <taxon>Marasmiineae</taxon>
        <taxon>Marasmiaceae</taxon>
        <taxon>Marasmius</taxon>
    </lineage>
</organism>
<comment type="caution">
    <text evidence="8">The sequence shown here is derived from an EMBL/GenBank/DDBJ whole genome shotgun (WGS) entry which is preliminary data.</text>
</comment>
<evidence type="ECO:0000256" key="3">
    <source>
        <dbReference type="ARBA" id="ARBA00022989"/>
    </source>
</evidence>
<gene>
    <name evidence="8" type="ORF">V5O48_013935</name>
</gene>
<dbReference type="PANTHER" id="PTHR23501:SF84">
    <property type="entry name" value="VACUOLAR MEMBRANE AMINO ACID UPTAKE TRANSPORTER FNX2"/>
    <property type="match status" value="1"/>
</dbReference>
<dbReference type="PANTHER" id="PTHR23501">
    <property type="entry name" value="MAJOR FACILITATOR SUPERFAMILY"/>
    <property type="match status" value="1"/>
</dbReference>
<dbReference type="PROSITE" id="PS50850">
    <property type="entry name" value="MFS"/>
    <property type="match status" value="1"/>
</dbReference>
<comment type="subcellular location">
    <subcellularLocation>
        <location evidence="1">Membrane</location>
        <topology evidence="1">Multi-pass membrane protein</topology>
    </subcellularLocation>
</comment>
<feature type="region of interest" description="Disordered" evidence="5">
    <location>
        <begin position="1"/>
        <end position="30"/>
    </location>
</feature>
<protein>
    <recommendedName>
        <fullName evidence="7">Major facilitator superfamily (MFS) profile domain-containing protein</fullName>
    </recommendedName>
</protein>
<reference evidence="8 9" key="1">
    <citation type="submission" date="2024-02" db="EMBL/GenBank/DDBJ databases">
        <title>A draft genome for the cacao thread blight pathogen Marasmius crinis-equi.</title>
        <authorList>
            <person name="Cohen S.P."/>
            <person name="Baruah I.K."/>
            <person name="Amoako-Attah I."/>
            <person name="Bukari Y."/>
            <person name="Meinhardt L.W."/>
            <person name="Bailey B.A."/>
        </authorList>
    </citation>
    <scope>NUCLEOTIDE SEQUENCE [LARGE SCALE GENOMIC DNA]</scope>
    <source>
        <strain evidence="8 9">GH-76</strain>
    </source>
</reference>
<keyword evidence="9" id="KW-1185">Reference proteome</keyword>
<evidence type="ECO:0000256" key="4">
    <source>
        <dbReference type="ARBA" id="ARBA00023136"/>
    </source>
</evidence>
<evidence type="ECO:0000256" key="6">
    <source>
        <dbReference type="SAM" id="Phobius"/>
    </source>
</evidence>
<dbReference type="EMBL" id="JBAHYK010001426">
    <property type="protein sequence ID" value="KAL0568050.1"/>
    <property type="molecule type" value="Genomic_DNA"/>
</dbReference>
<evidence type="ECO:0000256" key="2">
    <source>
        <dbReference type="ARBA" id="ARBA00022692"/>
    </source>
</evidence>
<evidence type="ECO:0000313" key="8">
    <source>
        <dbReference type="EMBL" id="KAL0568050.1"/>
    </source>
</evidence>
<dbReference type="InterPro" id="IPR020846">
    <property type="entry name" value="MFS_dom"/>
</dbReference>
<feature type="non-terminal residue" evidence="8">
    <location>
        <position position="159"/>
    </location>
</feature>
<feature type="compositionally biased region" description="Basic and acidic residues" evidence="5">
    <location>
        <begin position="21"/>
        <end position="30"/>
    </location>
</feature>
<feature type="transmembrane region" description="Helical" evidence="6">
    <location>
        <begin position="110"/>
        <end position="131"/>
    </location>
</feature>
<dbReference type="InterPro" id="IPR036259">
    <property type="entry name" value="MFS_trans_sf"/>
</dbReference>
<accession>A0ABR3EYP9</accession>
<dbReference type="Proteomes" id="UP001465976">
    <property type="component" value="Unassembled WGS sequence"/>
</dbReference>
<name>A0ABR3EYP9_9AGAR</name>
<dbReference type="Pfam" id="PF07690">
    <property type="entry name" value="MFS_1"/>
    <property type="match status" value="1"/>
</dbReference>
<keyword evidence="2 6" id="KW-0812">Transmembrane</keyword>
<dbReference type="SUPFAM" id="SSF103473">
    <property type="entry name" value="MFS general substrate transporter"/>
    <property type="match status" value="1"/>
</dbReference>